<dbReference type="Proteomes" id="UP000008068">
    <property type="component" value="Unassembled WGS sequence"/>
</dbReference>
<reference evidence="2" key="1">
    <citation type="submission" date="2011-07" db="EMBL/GenBank/DDBJ databases">
        <authorList>
            <consortium name="Caenorhabditis brenneri Sequencing and Analysis Consortium"/>
            <person name="Wilson R.K."/>
        </authorList>
    </citation>
    <scope>NUCLEOTIDE SEQUENCE [LARGE SCALE GENOMIC DNA]</scope>
    <source>
        <strain evidence="2">PB2801</strain>
    </source>
</reference>
<dbReference type="InParanoid" id="G0P3L8"/>
<keyword evidence="2" id="KW-1185">Reference proteome</keyword>
<evidence type="ECO:0000313" key="1">
    <source>
        <dbReference type="EMBL" id="EGT44264.1"/>
    </source>
</evidence>
<gene>
    <name evidence="1" type="ORF">CAEBREN_04984</name>
</gene>
<dbReference type="AlphaFoldDB" id="G0P3L8"/>
<sequence length="147" mass="17335">MVRVEGKCLREQFPCREKVSKPFPLEYNFQIWPKNPFFLITPPGLCFGEEIIFFFLSERVYAVVDEKWRQGMKKQDPVLYKEGRYHGCYGAIHQQVINRHFAIGKGIRPLKGQEFLWTRTFLACPTYQSYSYSIQGGYQHADCSKSY</sequence>
<organism evidence="2">
    <name type="scientific">Caenorhabditis brenneri</name>
    <name type="common">Nematode worm</name>
    <dbReference type="NCBI Taxonomy" id="135651"/>
    <lineage>
        <taxon>Eukaryota</taxon>
        <taxon>Metazoa</taxon>
        <taxon>Ecdysozoa</taxon>
        <taxon>Nematoda</taxon>
        <taxon>Chromadorea</taxon>
        <taxon>Rhabditida</taxon>
        <taxon>Rhabditina</taxon>
        <taxon>Rhabditomorpha</taxon>
        <taxon>Rhabditoidea</taxon>
        <taxon>Rhabditidae</taxon>
        <taxon>Peloderinae</taxon>
        <taxon>Caenorhabditis</taxon>
    </lineage>
</organism>
<accession>G0P3L8</accession>
<dbReference type="EMBL" id="GL380046">
    <property type="protein sequence ID" value="EGT44264.1"/>
    <property type="molecule type" value="Genomic_DNA"/>
</dbReference>
<protein>
    <submittedName>
        <fullName evidence="1">Uncharacterized protein</fullName>
    </submittedName>
</protein>
<proteinExistence type="predicted"/>
<evidence type="ECO:0000313" key="2">
    <source>
        <dbReference type="Proteomes" id="UP000008068"/>
    </source>
</evidence>
<dbReference type="HOGENOM" id="CLU_1769696_0_0_1"/>
<name>G0P3L8_CAEBE</name>